<feature type="coiled-coil region" evidence="3">
    <location>
        <begin position="101"/>
        <end position="128"/>
    </location>
</feature>
<evidence type="ECO:0000313" key="5">
    <source>
        <dbReference type="Proteomes" id="UP000769528"/>
    </source>
</evidence>
<reference evidence="4" key="1">
    <citation type="journal article" date="2021" name="Open Biol.">
        <title>Shared evolutionary footprints suggest mitochondrial oxidative damage underlies multiple complex I losses in fungi.</title>
        <authorList>
            <person name="Schikora-Tamarit M.A."/>
            <person name="Marcet-Houben M."/>
            <person name="Nosek J."/>
            <person name="Gabaldon T."/>
        </authorList>
    </citation>
    <scope>NUCLEOTIDE SEQUENCE</scope>
    <source>
        <strain evidence="4">CBS6341</strain>
    </source>
</reference>
<dbReference type="GO" id="GO:0019216">
    <property type="term" value="P:regulation of lipid metabolic process"/>
    <property type="evidence" value="ECO:0007669"/>
    <property type="project" value="TreeGrafter"/>
</dbReference>
<gene>
    <name evidence="4" type="ORF">WICMUC_002558</name>
</gene>
<organism evidence="4 5">
    <name type="scientific">Wickerhamomyces mucosus</name>
    <dbReference type="NCBI Taxonomy" id="1378264"/>
    <lineage>
        <taxon>Eukaryota</taxon>
        <taxon>Fungi</taxon>
        <taxon>Dikarya</taxon>
        <taxon>Ascomycota</taxon>
        <taxon>Saccharomycotina</taxon>
        <taxon>Saccharomycetes</taxon>
        <taxon>Phaffomycetales</taxon>
        <taxon>Wickerhamomycetaceae</taxon>
        <taxon>Wickerhamomyces</taxon>
    </lineage>
</organism>
<comment type="caution">
    <text evidence="4">The sequence shown here is derived from an EMBL/GenBank/DDBJ whole genome shotgun (WGS) entry which is preliminary data.</text>
</comment>
<reference evidence="4" key="2">
    <citation type="submission" date="2021-01" db="EMBL/GenBank/DDBJ databases">
        <authorList>
            <person name="Schikora-Tamarit M.A."/>
        </authorList>
    </citation>
    <scope>NUCLEOTIDE SEQUENCE</scope>
    <source>
        <strain evidence="4">CBS6341</strain>
    </source>
</reference>
<evidence type="ECO:0000313" key="4">
    <source>
        <dbReference type="EMBL" id="KAH3675641.1"/>
    </source>
</evidence>
<proteinExistence type="inferred from homology"/>
<dbReference type="Pfam" id="PF07047">
    <property type="entry name" value="OPA3"/>
    <property type="match status" value="1"/>
</dbReference>
<dbReference type="Proteomes" id="UP000769528">
    <property type="component" value="Unassembled WGS sequence"/>
</dbReference>
<protein>
    <recommendedName>
        <fullName evidence="6">OPA3-like protein</fullName>
    </recommendedName>
</protein>
<name>A0A9P8PP54_9ASCO</name>
<evidence type="ECO:0008006" key="6">
    <source>
        <dbReference type="Google" id="ProtNLM"/>
    </source>
</evidence>
<dbReference type="PANTHER" id="PTHR12499:SF0">
    <property type="entry name" value="OPTIC ATROPHY 3 PROTEIN"/>
    <property type="match status" value="1"/>
</dbReference>
<keyword evidence="2 3" id="KW-0175">Coiled coil</keyword>
<evidence type="ECO:0000256" key="1">
    <source>
        <dbReference type="ARBA" id="ARBA00007584"/>
    </source>
</evidence>
<evidence type="ECO:0000256" key="2">
    <source>
        <dbReference type="ARBA" id="ARBA00023054"/>
    </source>
</evidence>
<dbReference type="InterPro" id="IPR010754">
    <property type="entry name" value="OPA3-like"/>
</dbReference>
<keyword evidence="5" id="KW-1185">Reference proteome</keyword>
<dbReference type="OrthoDB" id="2129069at2759"/>
<dbReference type="GO" id="GO:0005739">
    <property type="term" value="C:mitochondrion"/>
    <property type="evidence" value="ECO:0007669"/>
    <property type="project" value="TreeGrafter"/>
</dbReference>
<dbReference type="EMBL" id="JAEUBF010000734">
    <property type="protein sequence ID" value="KAH3675641.1"/>
    <property type="molecule type" value="Genomic_DNA"/>
</dbReference>
<dbReference type="PANTHER" id="PTHR12499">
    <property type="entry name" value="OPTIC ATROPHY 3 PROTEIN OPA3"/>
    <property type="match status" value="1"/>
</dbReference>
<sequence>MSGIGLKLGALLLRQVSKPIANILKAQALEHELFKRLCIALAQRIHRTDVTLRMKLMGEKGAKVRPLNDKKAVENGANFLSETFIFSVAGSIILFESWRQRQKELNRRETIADDIKTLQDEIDYLKRKLTENNFKLDDYRPPKDIKPLYLKMAVDENVIEQNQKDPKLNADEDHKLKLKPDASKSEILKKVEEIKKKQ</sequence>
<accession>A0A9P8PP54</accession>
<comment type="similarity">
    <text evidence="1">Belongs to the OPA3 family.</text>
</comment>
<evidence type="ECO:0000256" key="3">
    <source>
        <dbReference type="SAM" id="Coils"/>
    </source>
</evidence>
<dbReference type="AlphaFoldDB" id="A0A9P8PP54"/>